<dbReference type="AlphaFoldDB" id="S9P6S5"/>
<organism evidence="4 5">
    <name type="scientific">Cystobacter fuscus (strain ATCC 25194 / DSM 2262 / NBRC 100088 / M29)</name>
    <dbReference type="NCBI Taxonomy" id="1242864"/>
    <lineage>
        <taxon>Bacteria</taxon>
        <taxon>Pseudomonadati</taxon>
        <taxon>Myxococcota</taxon>
        <taxon>Myxococcia</taxon>
        <taxon>Myxococcales</taxon>
        <taxon>Cystobacterineae</taxon>
        <taxon>Archangiaceae</taxon>
        <taxon>Cystobacter</taxon>
    </lineage>
</organism>
<keyword evidence="2" id="KW-0472">Membrane</keyword>
<feature type="compositionally biased region" description="Low complexity" evidence="1">
    <location>
        <begin position="271"/>
        <end position="289"/>
    </location>
</feature>
<keyword evidence="2" id="KW-1133">Transmembrane helix</keyword>
<feature type="domain" description="Fatty acid desaturase" evidence="3">
    <location>
        <begin position="21"/>
        <end position="240"/>
    </location>
</feature>
<dbReference type="RefSeq" id="WP_002625920.1">
    <property type="nucleotide sequence ID" value="NZ_ANAH02000014.1"/>
</dbReference>
<keyword evidence="5" id="KW-1185">Reference proteome</keyword>
<accession>S9P6S5</accession>
<dbReference type="EMBL" id="ANAH02000014">
    <property type="protein sequence ID" value="EPX60120.1"/>
    <property type="molecule type" value="Genomic_DNA"/>
</dbReference>
<sequence length="289" mass="32773">MAYLALAVGLSILQWNLDRVYPVLYALGLFMGVTVAVISHNHNHLGIWKWRPANTFTNYVLALYYGTPTVAWVPTHNQTHHKLNFAEGDTSRGPKFFKKNHLLSLLVYPTLTGLEQAPEISAYMKNLYQRDKKAFAWAFSEFVVYFGTMAVLLVLDWRKALLFFVIPQQFSLFMIQVFNYVQHIEVDTGSAWNHSRNFVSPVLNALLFNNGYHTVHHQKPGVHWSQTPALHAEHAHNIHPELLVKSWWGFMFSTFILRPFLPARPPTFNPSSSSAASAASASMAGAETT</sequence>
<dbReference type="PANTHER" id="PTHR36459:SF1">
    <property type="entry name" value="FATTY ACID DESATURASE DOMAIN-CONTAINING PROTEIN-RELATED"/>
    <property type="match status" value="1"/>
</dbReference>
<name>S9P6S5_CYSF2</name>
<evidence type="ECO:0000313" key="5">
    <source>
        <dbReference type="Proteomes" id="UP000011682"/>
    </source>
</evidence>
<proteinExistence type="predicted"/>
<dbReference type="Pfam" id="PF00487">
    <property type="entry name" value="FA_desaturase"/>
    <property type="match status" value="1"/>
</dbReference>
<dbReference type="GO" id="GO:0006629">
    <property type="term" value="P:lipid metabolic process"/>
    <property type="evidence" value="ECO:0007669"/>
    <property type="project" value="InterPro"/>
</dbReference>
<feature type="region of interest" description="Disordered" evidence="1">
    <location>
        <begin position="270"/>
        <end position="289"/>
    </location>
</feature>
<dbReference type="Proteomes" id="UP000011682">
    <property type="component" value="Unassembled WGS sequence"/>
</dbReference>
<reference evidence="4" key="1">
    <citation type="submission" date="2013-05" db="EMBL/GenBank/DDBJ databases">
        <title>Genome assembly of Cystobacter fuscus DSM 2262.</title>
        <authorList>
            <person name="Sharma G."/>
            <person name="Khatri I."/>
            <person name="Kaur C."/>
            <person name="Mayilraj S."/>
            <person name="Subramanian S."/>
        </authorList>
    </citation>
    <scope>NUCLEOTIDE SEQUENCE [LARGE SCALE GENOMIC DNA]</scope>
    <source>
        <strain evidence="4">DSM 2262</strain>
    </source>
</reference>
<feature type="transmembrane region" description="Helical" evidence="2">
    <location>
        <begin position="20"/>
        <end position="39"/>
    </location>
</feature>
<keyword evidence="2" id="KW-0812">Transmembrane</keyword>
<dbReference type="eggNOG" id="COG3239">
    <property type="taxonomic scope" value="Bacteria"/>
</dbReference>
<comment type="caution">
    <text evidence="4">The sequence shown here is derived from an EMBL/GenBank/DDBJ whole genome shotgun (WGS) entry which is preliminary data.</text>
</comment>
<dbReference type="PANTHER" id="PTHR36459">
    <property type="entry name" value="ORF"/>
    <property type="match status" value="1"/>
</dbReference>
<evidence type="ECO:0000256" key="1">
    <source>
        <dbReference type="SAM" id="MobiDB-lite"/>
    </source>
</evidence>
<evidence type="ECO:0000259" key="3">
    <source>
        <dbReference type="Pfam" id="PF00487"/>
    </source>
</evidence>
<protein>
    <submittedName>
        <fullName evidence="4">Fatty acid desaturase family protein</fullName>
    </submittedName>
</protein>
<dbReference type="InterPro" id="IPR005804">
    <property type="entry name" value="FA_desaturase_dom"/>
</dbReference>
<evidence type="ECO:0000313" key="4">
    <source>
        <dbReference type="EMBL" id="EPX60120.1"/>
    </source>
</evidence>
<gene>
    <name evidence="4" type="ORF">D187_002206</name>
</gene>
<feature type="transmembrane region" description="Helical" evidence="2">
    <location>
        <begin position="134"/>
        <end position="155"/>
    </location>
</feature>
<evidence type="ECO:0000256" key="2">
    <source>
        <dbReference type="SAM" id="Phobius"/>
    </source>
</evidence>